<feature type="transmembrane region" description="Helical" evidence="2">
    <location>
        <begin position="6"/>
        <end position="28"/>
    </location>
</feature>
<organism evidence="3 4">
    <name type="scientific">Metabacillus sediminis</name>
    <dbReference type="NCBI Taxonomy" id="3117746"/>
    <lineage>
        <taxon>Bacteria</taxon>
        <taxon>Bacillati</taxon>
        <taxon>Bacillota</taxon>
        <taxon>Bacilli</taxon>
        <taxon>Bacillales</taxon>
        <taxon>Bacillaceae</taxon>
        <taxon>Metabacillus</taxon>
    </lineage>
</organism>
<protein>
    <recommendedName>
        <fullName evidence="5">Ankyrin repeat domain-containing protein</fullName>
    </recommendedName>
</protein>
<gene>
    <name evidence="3" type="ORF">WCV65_04195</name>
</gene>
<evidence type="ECO:0000313" key="3">
    <source>
        <dbReference type="EMBL" id="WXB97708.1"/>
    </source>
</evidence>
<keyword evidence="1" id="KW-0040">ANK repeat</keyword>
<keyword evidence="2" id="KW-0812">Transmembrane</keyword>
<dbReference type="InterPro" id="IPR036770">
    <property type="entry name" value="Ankyrin_rpt-contain_sf"/>
</dbReference>
<proteinExistence type="predicted"/>
<evidence type="ECO:0000256" key="2">
    <source>
        <dbReference type="SAM" id="Phobius"/>
    </source>
</evidence>
<keyword evidence="2" id="KW-1133">Transmembrane helix</keyword>
<evidence type="ECO:0000256" key="1">
    <source>
        <dbReference type="PROSITE-ProRule" id="PRU00023"/>
    </source>
</evidence>
<dbReference type="Proteomes" id="UP001377337">
    <property type="component" value="Chromosome"/>
</dbReference>
<dbReference type="SUPFAM" id="SSF48403">
    <property type="entry name" value="Ankyrin repeat"/>
    <property type="match status" value="1"/>
</dbReference>
<evidence type="ECO:0000313" key="4">
    <source>
        <dbReference type="Proteomes" id="UP001377337"/>
    </source>
</evidence>
<dbReference type="EMBL" id="CP147407">
    <property type="protein sequence ID" value="WXB97708.1"/>
    <property type="molecule type" value="Genomic_DNA"/>
</dbReference>
<reference evidence="3 4" key="1">
    <citation type="submission" date="2024-02" db="EMBL/GenBank/DDBJ databases">
        <title>Seven novel Bacillus-like species.</title>
        <authorList>
            <person name="Liu G."/>
        </authorList>
    </citation>
    <scope>NUCLEOTIDE SEQUENCE [LARGE SCALE GENOMIC DNA]</scope>
    <source>
        <strain evidence="3 4">FJAT-52054</strain>
    </source>
</reference>
<dbReference type="Gene3D" id="1.25.40.20">
    <property type="entry name" value="Ankyrin repeat-containing domain"/>
    <property type="match status" value="1"/>
</dbReference>
<keyword evidence="2" id="KW-0472">Membrane</keyword>
<dbReference type="RefSeq" id="WP_338780333.1">
    <property type="nucleotide sequence ID" value="NZ_CP147407.1"/>
</dbReference>
<dbReference type="InterPro" id="IPR002110">
    <property type="entry name" value="Ankyrin_rpt"/>
</dbReference>
<accession>A0ABZ2NIT0</accession>
<name>A0ABZ2NIT0_9BACI</name>
<sequence>MHFESISTILSANSWTLVMIIAIGLYVFGKNKKTKESPNILIESIISNNVTSLAAALEANCTPHTKSQSGHSALELAIAKNNKYMVAYLMKYGAAPNSKEVNAAIKNNNEEIISLVTTGEHAAILNEYSLAGCR</sequence>
<feature type="repeat" description="ANK" evidence="1">
    <location>
        <begin position="69"/>
        <end position="101"/>
    </location>
</feature>
<keyword evidence="4" id="KW-1185">Reference proteome</keyword>
<dbReference type="PROSITE" id="PS50088">
    <property type="entry name" value="ANK_REPEAT"/>
    <property type="match status" value="1"/>
</dbReference>
<evidence type="ECO:0008006" key="5">
    <source>
        <dbReference type="Google" id="ProtNLM"/>
    </source>
</evidence>